<keyword evidence="12" id="KW-1185">Reference proteome</keyword>
<dbReference type="PROSITE" id="PS50157">
    <property type="entry name" value="ZINC_FINGER_C2H2_2"/>
    <property type="match status" value="2"/>
</dbReference>
<dbReference type="Gene3D" id="3.30.160.60">
    <property type="entry name" value="Classic Zinc Finger"/>
    <property type="match status" value="3"/>
</dbReference>
<evidence type="ECO:0000256" key="1">
    <source>
        <dbReference type="ARBA" id="ARBA00004123"/>
    </source>
</evidence>
<organism evidence="12 13">
    <name type="scientific">Nicrophorus vespilloides</name>
    <name type="common">Boreal carrion beetle</name>
    <dbReference type="NCBI Taxonomy" id="110193"/>
    <lineage>
        <taxon>Eukaryota</taxon>
        <taxon>Metazoa</taxon>
        <taxon>Ecdysozoa</taxon>
        <taxon>Arthropoda</taxon>
        <taxon>Hexapoda</taxon>
        <taxon>Insecta</taxon>
        <taxon>Pterygota</taxon>
        <taxon>Neoptera</taxon>
        <taxon>Endopterygota</taxon>
        <taxon>Coleoptera</taxon>
        <taxon>Polyphaga</taxon>
        <taxon>Staphyliniformia</taxon>
        <taxon>Silphidae</taxon>
        <taxon>Nicrophorinae</taxon>
        <taxon>Nicrophorus</taxon>
    </lineage>
</organism>
<evidence type="ECO:0000256" key="8">
    <source>
        <dbReference type="ARBA" id="ARBA00037948"/>
    </source>
</evidence>
<dbReference type="RefSeq" id="XP_017785602.1">
    <property type="nucleotide sequence ID" value="XM_017930113.1"/>
</dbReference>
<evidence type="ECO:0000256" key="10">
    <source>
        <dbReference type="SAM" id="MobiDB-lite"/>
    </source>
</evidence>
<dbReference type="InterPro" id="IPR036236">
    <property type="entry name" value="Znf_C2H2_sf"/>
</dbReference>
<evidence type="ECO:0000313" key="12">
    <source>
        <dbReference type="Proteomes" id="UP000695000"/>
    </source>
</evidence>
<sequence>MLPISNTMDLVKIWGSLLANCGTSICTIPTTYFVQGVQVLTYGNDATVLSESDETASNPTSIHGGAQLEEDDSSDDSNDDDDETSSPSAELHSEDASDKKKRRRRIQRIRYSREEYKCSMCTYTCTTEKAFLKHLRNCEAKGTKDQNEPRLSCPICGKDRNGEQSIFIHMQKHKDNKHFCCDLCKFRTLQLKKLIQHRRMHTGEKPHLCPFCSYRSARRDNLRSHVRRVHKKENLTCDTFTPRSMLLAPTKTPQQ</sequence>
<evidence type="ECO:0000256" key="6">
    <source>
        <dbReference type="ARBA" id="ARBA00023125"/>
    </source>
</evidence>
<evidence type="ECO:0000256" key="3">
    <source>
        <dbReference type="ARBA" id="ARBA00022737"/>
    </source>
</evidence>
<name>A0ABM1NFK2_NICVS</name>
<evidence type="ECO:0000256" key="4">
    <source>
        <dbReference type="ARBA" id="ARBA00022771"/>
    </source>
</evidence>
<dbReference type="GeneID" id="108568818"/>
<dbReference type="InterPro" id="IPR013087">
    <property type="entry name" value="Znf_C2H2_type"/>
</dbReference>
<keyword evidence="7" id="KW-0539">Nucleus</keyword>
<proteinExistence type="inferred from homology"/>
<dbReference type="PANTHER" id="PTHR24388:SF54">
    <property type="entry name" value="PROTEIN ESCARGOT"/>
    <property type="match status" value="1"/>
</dbReference>
<feature type="domain" description="C2H2-type" evidence="11">
    <location>
        <begin position="207"/>
        <end position="235"/>
    </location>
</feature>
<dbReference type="SMART" id="SM00355">
    <property type="entry name" value="ZnF_C2H2"/>
    <property type="match status" value="4"/>
</dbReference>
<feature type="compositionally biased region" description="Acidic residues" evidence="10">
    <location>
        <begin position="68"/>
        <end position="84"/>
    </location>
</feature>
<protein>
    <submittedName>
        <fullName evidence="13">RE1-silencing transcription factor B-like</fullName>
    </submittedName>
</protein>
<comment type="subcellular location">
    <subcellularLocation>
        <location evidence="1">Nucleus</location>
    </subcellularLocation>
</comment>
<dbReference type="SUPFAM" id="SSF57667">
    <property type="entry name" value="beta-beta-alpha zinc fingers"/>
    <property type="match status" value="1"/>
</dbReference>
<evidence type="ECO:0000313" key="13">
    <source>
        <dbReference type="RefSeq" id="XP_017785602.1"/>
    </source>
</evidence>
<feature type="domain" description="C2H2-type" evidence="11">
    <location>
        <begin position="179"/>
        <end position="206"/>
    </location>
</feature>
<dbReference type="InterPro" id="IPR050527">
    <property type="entry name" value="Snail/Krueppel_Znf"/>
</dbReference>
<keyword evidence="3" id="KW-0677">Repeat</keyword>
<keyword evidence="2" id="KW-0479">Metal-binding</keyword>
<feature type="compositionally biased region" description="Polar residues" evidence="10">
    <location>
        <begin position="51"/>
        <end position="61"/>
    </location>
</feature>
<comment type="similarity">
    <text evidence="8">Belongs to the snail C2H2-type zinc-finger protein family.</text>
</comment>
<dbReference type="PANTHER" id="PTHR24388">
    <property type="entry name" value="ZINC FINGER PROTEIN"/>
    <property type="match status" value="1"/>
</dbReference>
<keyword evidence="5" id="KW-0862">Zinc</keyword>
<gene>
    <name evidence="13" type="primary">LOC108568818</name>
</gene>
<keyword evidence="6" id="KW-0238">DNA-binding</keyword>
<evidence type="ECO:0000256" key="2">
    <source>
        <dbReference type="ARBA" id="ARBA00022723"/>
    </source>
</evidence>
<dbReference type="Proteomes" id="UP000695000">
    <property type="component" value="Unplaced"/>
</dbReference>
<evidence type="ECO:0000256" key="7">
    <source>
        <dbReference type="ARBA" id="ARBA00023242"/>
    </source>
</evidence>
<reference evidence="13" key="1">
    <citation type="submission" date="2025-08" db="UniProtKB">
        <authorList>
            <consortium name="RefSeq"/>
        </authorList>
    </citation>
    <scope>IDENTIFICATION</scope>
    <source>
        <tissue evidence="13">Whole Larva</tissue>
    </source>
</reference>
<accession>A0ABM1NFK2</accession>
<keyword evidence="4 9" id="KW-0863">Zinc-finger</keyword>
<feature type="region of interest" description="Disordered" evidence="10">
    <location>
        <begin position="51"/>
        <end position="105"/>
    </location>
</feature>
<evidence type="ECO:0000259" key="11">
    <source>
        <dbReference type="PROSITE" id="PS50157"/>
    </source>
</evidence>
<evidence type="ECO:0000256" key="9">
    <source>
        <dbReference type="PROSITE-ProRule" id="PRU00042"/>
    </source>
</evidence>
<evidence type="ECO:0000256" key="5">
    <source>
        <dbReference type="ARBA" id="ARBA00022833"/>
    </source>
</evidence>